<reference evidence="1 2" key="1">
    <citation type="submission" date="2020-07" db="EMBL/GenBank/DDBJ databases">
        <title>Sequencing the genomes of 1000 actinobacteria strains.</title>
        <authorList>
            <person name="Klenk H.-P."/>
        </authorList>
    </citation>
    <scope>NUCLEOTIDE SEQUENCE [LARGE SCALE GENOMIC DNA]</scope>
    <source>
        <strain evidence="1 2">DSM 15131</strain>
    </source>
</reference>
<comment type="caution">
    <text evidence="1">The sequence shown here is derived from an EMBL/GenBank/DDBJ whole genome shotgun (WGS) entry which is preliminary data.</text>
</comment>
<dbReference type="InterPro" id="IPR032710">
    <property type="entry name" value="NTF2-like_dom_sf"/>
</dbReference>
<sequence>MRIPAPRSAPAAVLVGAAVVLLLALAVVVVAVVHHPPSRTTKAAPTTAVAPAARDIGVVDAVGSLAVLRDWDRARSAAWEAGDPAALRDLYAHGSAAGRADVAMLRRWTARGLRVEGMAMQVLAVELRLRTSRRLVLVVTDRLVGAVAVGPDGRRTDLPRDGATRRRLEFRRTGADWRLASALEVEAGAADLSPRGRF</sequence>
<gene>
    <name evidence="1" type="ORF">BJ993_004819</name>
</gene>
<dbReference type="SUPFAM" id="SSF54427">
    <property type="entry name" value="NTF2-like"/>
    <property type="match status" value="1"/>
</dbReference>
<accession>A0A7Y9ZLL5</accession>
<evidence type="ECO:0000313" key="1">
    <source>
        <dbReference type="EMBL" id="NYI47739.1"/>
    </source>
</evidence>
<name>A0A7Y9ZLL5_9ACTN</name>
<organism evidence="1 2">
    <name type="scientific">Nocardioides aromaticivorans</name>
    <dbReference type="NCBI Taxonomy" id="200618"/>
    <lineage>
        <taxon>Bacteria</taxon>
        <taxon>Bacillati</taxon>
        <taxon>Actinomycetota</taxon>
        <taxon>Actinomycetes</taxon>
        <taxon>Propionibacteriales</taxon>
        <taxon>Nocardioidaceae</taxon>
        <taxon>Nocardioides</taxon>
    </lineage>
</organism>
<proteinExistence type="predicted"/>
<dbReference type="EMBL" id="JACBZM010000001">
    <property type="protein sequence ID" value="NYI47739.1"/>
    <property type="molecule type" value="Genomic_DNA"/>
</dbReference>
<protein>
    <submittedName>
        <fullName evidence="1">Uncharacterized protein</fullName>
    </submittedName>
</protein>
<evidence type="ECO:0000313" key="2">
    <source>
        <dbReference type="Proteomes" id="UP000562045"/>
    </source>
</evidence>
<dbReference type="Proteomes" id="UP000562045">
    <property type="component" value="Unassembled WGS sequence"/>
</dbReference>
<dbReference type="RefSeq" id="WP_179651804.1">
    <property type="nucleotide sequence ID" value="NZ_JACBZM010000001.1"/>
</dbReference>
<dbReference type="AlphaFoldDB" id="A0A7Y9ZLL5"/>